<keyword evidence="3" id="KW-1185">Reference proteome</keyword>
<evidence type="ECO:0000256" key="1">
    <source>
        <dbReference type="SAM" id="Phobius"/>
    </source>
</evidence>
<sequence length="204" mass="22801">MKRLLEKIMERCFRLAGTFPARHFPPRGGQVQIAETVFAKKAGQVQSARHGQRERIFRRANSRTIRQGAFDRTVVIMKFARWTFLVAGIYGLLVLLPQYFLETQVAGRPAGLEHPEFFYGFVGVAVAWQIAFLVIALDPLRYRLIMLPAMVEKASFGIAAIALYAAGRLDAATLVAGSIDLVIGLFFVVAFWRVSAAARRLSEL</sequence>
<keyword evidence="1" id="KW-0472">Membrane</keyword>
<evidence type="ECO:0000313" key="3">
    <source>
        <dbReference type="Proteomes" id="UP000317648"/>
    </source>
</evidence>
<protein>
    <submittedName>
        <fullName evidence="2">Uncharacterized protein</fullName>
    </submittedName>
</protein>
<keyword evidence="1" id="KW-1133">Transmembrane helix</keyword>
<reference evidence="2 3" key="1">
    <citation type="submission" date="2019-02" db="EMBL/GenBank/DDBJ databases">
        <title>Deep-cultivation of Planctomycetes and their phenomic and genomic characterization uncovers novel biology.</title>
        <authorList>
            <person name="Wiegand S."/>
            <person name="Jogler M."/>
            <person name="Boedeker C."/>
            <person name="Pinto D."/>
            <person name="Vollmers J."/>
            <person name="Rivas-Marin E."/>
            <person name="Kohn T."/>
            <person name="Peeters S.H."/>
            <person name="Heuer A."/>
            <person name="Rast P."/>
            <person name="Oberbeckmann S."/>
            <person name="Bunk B."/>
            <person name="Jeske O."/>
            <person name="Meyerdierks A."/>
            <person name="Storesund J.E."/>
            <person name="Kallscheuer N."/>
            <person name="Luecker S."/>
            <person name="Lage O.M."/>
            <person name="Pohl T."/>
            <person name="Merkel B.J."/>
            <person name="Hornburger P."/>
            <person name="Mueller R.-W."/>
            <person name="Bruemmer F."/>
            <person name="Labrenz M."/>
            <person name="Spormann A.M."/>
            <person name="Op den Camp H."/>
            <person name="Overmann J."/>
            <person name="Amann R."/>
            <person name="Jetten M.S.M."/>
            <person name="Mascher T."/>
            <person name="Medema M.H."/>
            <person name="Devos D.P."/>
            <person name="Kaster A.-K."/>
            <person name="Ovreas L."/>
            <person name="Rohde M."/>
            <person name="Galperin M.Y."/>
            <person name="Jogler C."/>
        </authorList>
    </citation>
    <scope>NUCLEOTIDE SEQUENCE [LARGE SCALE GENOMIC DNA]</scope>
    <source>
        <strain evidence="2 3">Pla85_3_4</strain>
    </source>
</reference>
<feature type="transmembrane region" description="Helical" evidence="1">
    <location>
        <begin position="144"/>
        <end position="165"/>
    </location>
</feature>
<feature type="transmembrane region" description="Helical" evidence="1">
    <location>
        <begin position="117"/>
        <end position="137"/>
    </location>
</feature>
<dbReference type="KEGG" id="lcre:Pla8534_28630"/>
<gene>
    <name evidence="2" type="ORF">Pla8534_28630</name>
</gene>
<proteinExistence type="predicted"/>
<feature type="transmembrane region" description="Helical" evidence="1">
    <location>
        <begin position="171"/>
        <end position="192"/>
    </location>
</feature>
<keyword evidence="1" id="KW-0812">Transmembrane</keyword>
<organism evidence="2 3">
    <name type="scientific">Lignipirellula cremea</name>
    <dbReference type="NCBI Taxonomy" id="2528010"/>
    <lineage>
        <taxon>Bacteria</taxon>
        <taxon>Pseudomonadati</taxon>
        <taxon>Planctomycetota</taxon>
        <taxon>Planctomycetia</taxon>
        <taxon>Pirellulales</taxon>
        <taxon>Pirellulaceae</taxon>
        <taxon>Lignipirellula</taxon>
    </lineage>
</organism>
<dbReference type="Proteomes" id="UP000317648">
    <property type="component" value="Chromosome"/>
</dbReference>
<dbReference type="AlphaFoldDB" id="A0A518DT80"/>
<evidence type="ECO:0000313" key="2">
    <source>
        <dbReference type="EMBL" id="QDU95052.1"/>
    </source>
</evidence>
<name>A0A518DT80_9BACT</name>
<dbReference type="EMBL" id="CP036433">
    <property type="protein sequence ID" value="QDU95052.1"/>
    <property type="molecule type" value="Genomic_DNA"/>
</dbReference>
<feature type="transmembrane region" description="Helical" evidence="1">
    <location>
        <begin position="82"/>
        <end position="101"/>
    </location>
</feature>
<accession>A0A518DT80</accession>